<name>A0A6L2N6W5_TANCI</name>
<proteinExistence type="predicted"/>
<gene>
    <name evidence="1" type="ORF">Tci_052840</name>
</gene>
<organism evidence="1">
    <name type="scientific">Tanacetum cinerariifolium</name>
    <name type="common">Dalmatian daisy</name>
    <name type="synonym">Chrysanthemum cinerariifolium</name>
    <dbReference type="NCBI Taxonomy" id="118510"/>
    <lineage>
        <taxon>Eukaryota</taxon>
        <taxon>Viridiplantae</taxon>
        <taxon>Streptophyta</taxon>
        <taxon>Embryophyta</taxon>
        <taxon>Tracheophyta</taxon>
        <taxon>Spermatophyta</taxon>
        <taxon>Magnoliopsida</taxon>
        <taxon>eudicotyledons</taxon>
        <taxon>Gunneridae</taxon>
        <taxon>Pentapetalae</taxon>
        <taxon>asterids</taxon>
        <taxon>campanulids</taxon>
        <taxon>Asterales</taxon>
        <taxon>Asteraceae</taxon>
        <taxon>Asteroideae</taxon>
        <taxon>Anthemideae</taxon>
        <taxon>Anthemidinae</taxon>
        <taxon>Tanacetum</taxon>
    </lineage>
</organism>
<accession>A0A6L2N6W5</accession>
<comment type="caution">
    <text evidence="1">The sequence shown here is derived from an EMBL/GenBank/DDBJ whole genome shotgun (WGS) entry which is preliminary data.</text>
</comment>
<reference evidence="1" key="1">
    <citation type="journal article" date="2019" name="Sci. Rep.">
        <title>Draft genome of Tanacetum cinerariifolium, the natural source of mosquito coil.</title>
        <authorList>
            <person name="Yamashiro T."/>
            <person name="Shiraishi A."/>
            <person name="Satake H."/>
            <person name="Nakayama K."/>
        </authorList>
    </citation>
    <scope>NUCLEOTIDE SEQUENCE</scope>
</reference>
<dbReference type="Pfam" id="PF14223">
    <property type="entry name" value="Retrotran_gag_2"/>
    <property type="match status" value="1"/>
</dbReference>
<protein>
    <submittedName>
        <fullName evidence="1">Zf-CCHC domain-containing protein/UBN2 domain-containing protein</fullName>
    </submittedName>
</protein>
<dbReference type="EMBL" id="BKCJ010008159">
    <property type="protein sequence ID" value="GEU80862.1"/>
    <property type="molecule type" value="Genomic_DNA"/>
</dbReference>
<dbReference type="InterPro" id="IPR036875">
    <property type="entry name" value="Znf_CCHC_sf"/>
</dbReference>
<evidence type="ECO:0000313" key="1">
    <source>
        <dbReference type="EMBL" id="GEU80862.1"/>
    </source>
</evidence>
<dbReference type="AlphaFoldDB" id="A0A6L2N6W5"/>
<sequence length="870" mass="99693">MSAKGEKIVEKGLVFIGQSEGASTYGRSPKIDESIDSAFAKFNNIITSLKALDEGYCSKNYVRKFLRALHPKWRAKVTTIEESKDLTSLSLDELIENLKAKKESSDEECSTSDSEDEEYVMAVRDFKKFFKRRCRFVRQPRNDKKTFQRSRDDKNSKSDRKCFRCDDLNHLIGECPKPPKDKNQRAFFEGSWSDSGEEDDEKVKDKICLVAHASDEICLGVDLESDEWIKDSECSKHMTGNRKLFSTYKAYNGRNVILVVIFAVTSLEKKFKEDLFTYCIENGIFQDFQDTFEPSNDNTNVVNALQEPFVVKQNPGENSLQSPPQTNHHCCYECGDSLEDIFCHQCTCELCGKGAHYVYNCSPKVPIIPDPEPFNNQTIDELPQTLLSFDPTCYFEDGNSFTYDFKSNLVDDSPNVFNPLPQPLTYSYEFCGNDAYYGPDCPLQYFVVHQPPREEISVEFLQEKRNQIDSVKTFLRKFNRISFYKMPKVLSLAWEIILEIELAFEDKHCQPEGILELFQRLHNDVQNIQEELVVYINTLSWDRPTICYNDDDDEDYTIAVTPILSTEEPDNSLSMRDEHLDIIPAIESNELIKFSVENLVPVPSESEGIPDNMCDVPFHYNSPPLDISKDQFEYFSDSNDDFTSIDDDSFSIDNIKYVEASLPDSELVSLEVMEIVIPKEGGIDPDILLTIKDDILREKLLNINLLIANIEALKDNLTPSFDFMTKSSSTSLNFLGSTTTRSDISFPEYEAFYNDHVKEISSGSTTTHSDFSLYDSFIFDLLINLFPHADRSDFYHEEFADGLAHIISSPDESLFAYVVWIFLPFLSYSVAPQYLLSFGNKDTIFDPGISRCISSEWNFHKIQCVSKTLE</sequence>
<dbReference type="GO" id="GO:0008270">
    <property type="term" value="F:zinc ion binding"/>
    <property type="evidence" value="ECO:0007669"/>
    <property type="project" value="InterPro"/>
</dbReference>
<dbReference type="GO" id="GO:0003676">
    <property type="term" value="F:nucleic acid binding"/>
    <property type="evidence" value="ECO:0007669"/>
    <property type="project" value="InterPro"/>
</dbReference>
<dbReference type="SUPFAM" id="SSF57756">
    <property type="entry name" value="Retrovirus zinc finger-like domains"/>
    <property type="match status" value="1"/>
</dbReference>